<keyword evidence="4" id="KW-1185">Reference proteome</keyword>
<dbReference type="AlphaFoldDB" id="A0A2K1R2Z1"/>
<feature type="region of interest" description="Disordered" evidence="1">
    <location>
        <begin position="39"/>
        <end position="84"/>
    </location>
</feature>
<dbReference type="EMBL" id="NKHZ01000011">
    <property type="protein sequence ID" value="PNS21629.1"/>
    <property type="molecule type" value="Genomic_DNA"/>
</dbReference>
<dbReference type="Proteomes" id="UP000243797">
    <property type="component" value="Unassembled WGS sequence"/>
</dbReference>
<dbReference type="STRING" id="2082308.A0A2K1R2Z1"/>
<feature type="region of interest" description="Disordered" evidence="1">
    <location>
        <begin position="217"/>
        <end position="239"/>
    </location>
</feature>
<keyword evidence="2" id="KW-0472">Membrane</keyword>
<feature type="transmembrane region" description="Helical" evidence="2">
    <location>
        <begin position="110"/>
        <end position="135"/>
    </location>
</feature>
<accession>A0A2K1R2Z1</accession>
<evidence type="ECO:0008006" key="5">
    <source>
        <dbReference type="Google" id="ProtNLM"/>
    </source>
</evidence>
<keyword evidence="2" id="KW-1133">Transmembrane helix</keyword>
<proteinExistence type="predicted"/>
<evidence type="ECO:0000256" key="2">
    <source>
        <dbReference type="SAM" id="Phobius"/>
    </source>
</evidence>
<dbReference type="InParanoid" id="A0A2K1R2Z1"/>
<organism evidence="3 4">
    <name type="scientific">Sphaceloma murrayae</name>
    <dbReference type="NCBI Taxonomy" id="2082308"/>
    <lineage>
        <taxon>Eukaryota</taxon>
        <taxon>Fungi</taxon>
        <taxon>Dikarya</taxon>
        <taxon>Ascomycota</taxon>
        <taxon>Pezizomycotina</taxon>
        <taxon>Dothideomycetes</taxon>
        <taxon>Dothideomycetidae</taxon>
        <taxon>Myriangiales</taxon>
        <taxon>Elsinoaceae</taxon>
        <taxon>Sphaceloma</taxon>
    </lineage>
</organism>
<evidence type="ECO:0000313" key="4">
    <source>
        <dbReference type="Proteomes" id="UP000243797"/>
    </source>
</evidence>
<feature type="region of interest" description="Disordered" evidence="1">
    <location>
        <begin position="1"/>
        <end position="26"/>
    </location>
</feature>
<sequence>MDFFRKTPRRPPSTLLASPPLRRMSTPAGDRLATILENADGHGQQHRHSYTSGKTSTWSTKSKNGTLPRVSADTQPPPYAREWRAEDSQYFENEEKPGLRRRIAGRRGGIGRCMIIAVVVLAVIIALAVGLGIGLSRRNRSSNSAAESDTQSLQSSQEFPLGQYTFVTTLRTVQTDCTSDPATWRCYPYNTYQNNNSTAGLALFNWVINAASQEFPSNGSTPSTQASGTTTSLSVSSSRDPFSIPLDNRSLTYVNDNNNPRYTFNFTYSKNVVPTTAISTSNVASTCFFNQTQFTATLYLSNSRALDYPGQGLMDAAQIQGGYPRWPYAVEIREVSGAGQDVPACYEMVNGAVGQRTGDLMPQSSDRRCSCNYRNFDV</sequence>
<feature type="compositionally biased region" description="Low complexity" evidence="1">
    <location>
        <begin position="227"/>
        <end position="238"/>
    </location>
</feature>
<gene>
    <name evidence="3" type="ORF">CAC42_988</name>
</gene>
<reference evidence="3 4" key="1">
    <citation type="submission" date="2017-06" db="EMBL/GenBank/DDBJ databases">
        <title>Draft genome sequence of a variant of Elsinoe murrayae.</title>
        <authorList>
            <person name="Cheng Q."/>
        </authorList>
    </citation>
    <scope>NUCLEOTIDE SEQUENCE [LARGE SCALE GENOMIC DNA]</scope>
    <source>
        <strain evidence="3 4">CQ-2017a</strain>
    </source>
</reference>
<evidence type="ECO:0000313" key="3">
    <source>
        <dbReference type="EMBL" id="PNS21629.1"/>
    </source>
</evidence>
<keyword evidence="2" id="KW-0812">Transmembrane</keyword>
<name>A0A2K1R2Z1_9PEZI</name>
<dbReference type="OrthoDB" id="5296155at2759"/>
<evidence type="ECO:0000256" key="1">
    <source>
        <dbReference type="SAM" id="MobiDB-lite"/>
    </source>
</evidence>
<comment type="caution">
    <text evidence="3">The sequence shown here is derived from an EMBL/GenBank/DDBJ whole genome shotgun (WGS) entry which is preliminary data.</text>
</comment>
<protein>
    <recommendedName>
        <fullName evidence="5">Tat pathway signal sequence</fullName>
    </recommendedName>
</protein>
<feature type="compositionally biased region" description="Low complexity" evidence="1">
    <location>
        <begin position="50"/>
        <end position="66"/>
    </location>
</feature>
<feature type="compositionally biased region" description="Polar residues" evidence="1">
    <location>
        <begin position="217"/>
        <end position="226"/>
    </location>
</feature>